<dbReference type="RefSeq" id="WP_172184870.1">
    <property type="nucleotide sequence ID" value="NZ_CAWPPK010000252.1"/>
</dbReference>
<dbReference type="InterPro" id="IPR001343">
    <property type="entry name" value="Hemolysn_Ca-bd"/>
</dbReference>
<protein>
    <submittedName>
        <fullName evidence="3">Leukotoxin</fullName>
    </submittedName>
</protein>
<accession>A0ABX2CQD4</accession>
<dbReference type="Proteomes" id="UP000702425">
    <property type="component" value="Unassembled WGS sequence"/>
</dbReference>
<keyword evidence="2" id="KW-0964">Secreted</keyword>
<dbReference type="InterPro" id="IPR011049">
    <property type="entry name" value="Serralysin-like_metalloprot_C"/>
</dbReference>
<dbReference type="PANTHER" id="PTHR38340">
    <property type="entry name" value="S-LAYER PROTEIN"/>
    <property type="match status" value="1"/>
</dbReference>
<sequence length="194" mass="20269">MATITGTEGNDKRIGTFENDIMRGFGGNDTLTGGFGDDLLLGGSDNDQLFGENGNDTLDGSSGQDQLFGLGGNDQLFGGSGNDVLIGIGPFFENEFDSLTGGGGADIFVIGMAQGPFGYSGPDHAIIRDFFSSDGDRIAVQGSVSDYRFVSNQNVSGNAANDTQIFKGNDLFAIVNDRLVSSSNLFTNTGNNLF</sequence>
<dbReference type="PANTHER" id="PTHR38340:SF1">
    <property type="entry name" value="S-LAYER PROTEIN"/>
    <property type="match status" value="1"/>
</dbReference>
<comment type="subcellular location">
    <subcellularLocation>
        <location evidence="1">Secreted</location>
    </subcellularLocation>
</comment>
<evidence type="ECO:0000313" key="4">
    <source>
        <dbReference type="Proteomes" id="UP000702425"/>
    </source>
</evidence>
<dbReference type="Pfam" id="PF00353">
    <property type="entry name" value="HemolysinCabind"/>
    <property type="match status" value="3"/>
</dbReference>
<dbReference type="SUPFAM" id="SSF51120">
    <property type="entry name" value="beta-Roll"/>
    <property type="match status" value="1"/>
</dbReference>
<dbReference type="PRINTS" id="PR00313">
    <property type="entry name" value="CABNDNGRPT"/>
</dbReference>
<keyword evidence="4" id="KW-1185">Reference proteome</keyword>
<proteinExistence type="predicted"/>
<evidence type="ECO:0000313" key="3">
    <source>
        <dbReference type="EMBL" id="NQE32607.1"/>
    </source>
</evidence>
<gene>
    <name evidence="3" type="primary">ltxA_3</name>
    <name evidence="3" type="ORF">E5S67_00323</name>
</gene>
<dbReference type="InterPro" id="IPR050557">
    <property type="entry name" value="RTX_toxin/Mannuronan_C5-epim"/>
</dbReference>
<dbReference type="Gene3D" id="2.150.10.10">
    <property type="entry name" value="Serralysin-like metalloprotease, C-terminal"/>
    <property type="match status" value="1"/>
</dbReference>
<organism evidence="3 4">
    <name type="scientific">Microcoleus asticus IPMA8</name>
    <dbReference type="NCBI Taxonomy" id="2563858"/>
    <lineage>
        <taxon>Bacteria</taxon>
        <taxon>Bacillati</taxon>
        <taxon>Cyanobacteriota</taxon>
        <taxon>Cyanophyceae</taxon>
        <taxon>Oscillatoriophycideae</taxon>
        <taxon>Oscillatoriales</taxon>
        <taxon>Microcoleaceae</taxon>
        <taxon>Microcoleus</taxon>
        <taxon>Microcoleus asticus</taxon>
    </lineage>
</organism>
<evidence type="ECO:0000256" key="1">
    <source>
        <dbReference type="ARBA" id="ARBA00004613"/>
    </source>
</evidence>
<comment type="caution">
    <text evidence="3">The sequence shown here is derived from an EMBL/GenBank/DDBJ whole genome shotgun (WGS) entry which is preliminary data.</text>
</comment>
<reference evidence="3 4" key="1">
    <citation type="journal article" date="2020" name="Sci. Rep.">
        <title>A novel cyanobacterial geosmin producer, revising GeoA distribution and dispersion patterns in Bacteria.</title>
        <authorList>
            <person name="Churro C."/>
            <person name="Semedo-Aguiar A.P."/>
            <person name="Silva A.D."/>
            <person name="Pereira-Leal J.B."/>
            <person name="Leite R.B."/>
        </authorList>
    </citation>
    <scope>NUCLEOTIDE SEQUENCE [LARGE SCALE GENOMIC DNA]</scope>
    <source>
        <strain evidence="3 4">IPMA8</strain>
    </source>
</reference>
<evidence type="ECO:0000256" key="2">
    <source>
        <dbReference type="ARBA" id="ARBA00022525"/>
    </source>
</evidence>
<dbReference type="PROSITE" id="PS00330">
    <property type="entry name" value="HEMOLYSIN_CALCIUM"/>
    <property type="match status" value="1"/>
</dbReference>
<dbReference type="InterPro" id="IPR018511">
    <property type="entry name" value="Hemolysin-typ_Ca-bd_CS"/>
</dbReference>
<name>A0ABX2CQD4_9CYAN</name>
<dbReference type="EMBL" id="SRRZ01000004">
    <property type="protein sequence ID" value="NQE32607.1"/>
    <property type="molecule type" value="Genomic_DNA"/>
</dbReference>